<dbReference type="PATRIC" id="fig|1590.201.peg.2231"/>
<dbReference type="SUPFAM" id="SSF116734">
    <property type="entry name" value="DNA methylase specificity domain"/>
    <property type="match status" value="1"/>
</dbReference>
<protein>
    <submittedName>
        <fullName evidence="3">Type I restriction-modification system specificity subunit S</fullName>
    </submittedName>
</protein>
<keyword evidence="1" id="KW-0680">Restriction system</keyword>
<name>A0A165RHK7_LACPN</name>
<accession>A0A165RHK7</accession>
<keyword evidence="2" id="KW-0238">DNA-binding</keyword>
<dbReference type="GO" id="GO:0009307">
    <property type="term" value="P:DNA restriction-modification system"/>
    <property type="evidence" value="ECO:0007669"/>
    <property type="project" value="UniProtKB-KW"/>
</dbReference>
<sequence length="177" mass="20248">MFFKSKLKNNSLFSSDKIISVATMTWKKPDASRSSDDYMKTYNIAKMGDIVFEGHTTKEFANGRFVENTLGDGIVSHIFDVYSPVMKLDLFYWKYFIHNERSIGPLLKRSTTNARMMSNLVERDVLKQFLPVPSSTEQSSIGHMLHLIDNLIAANEQVPKLVIKIVKNSHVNLLLFN</sequence>
<dbReference type="Gene3D" id="3.90.220.20">
    <property type="entry name" value="DNA methylase specificity domains"/>
    <property type="match status" value="1"/>
</dbReference>
<dbReference type="EMBL" id="LUXM01000033">
    <property type="protein sequence ID" value="KZU94360.1"/>
    <property type="molecule type" value="Genomic_DNA"/>
</dbReference>
<gene>
    <name evidence="3" type="ORF">Lp19_2334</name>
</gene>
<comment type="caution">
    <text evidence="3">The sequence shown here is derived from an EMBL/GenBank/DDBJ whole genome shotgun (WGS) entry which is preliminary data.</text>
</comment>
<evidence type="ECO:0000313" key="4">
    <source>
        <dbReference type="Proteomes" id="UP000076882"/>
    </source>
</evidence>
<evidence type="ECO:0000313" key="3">
    <source>
        <dbReference type="EMBL" id="KZU94360.1"/>
    </source>
</evidence>
<dbReference type="GO" id="GO:0003677">
    <property type="term" value="F:DNA binding"/>
    <property type="evidence" value="ECO:0007669"/>
    <property type="project" value="UniProtKB-KW"/>
</dbReference>
<dbReference type="InterPro" id="IPR044946">
    <property type="entry name" value="Restrct_endonuc_typeI_TRD_sf"/>
</dbReference>
<organism evidence="3 4">
    <name type="scientific">Lactiplantibacillus plantarum</name>
    <name type="common">Lactobacillus plantarum</name>
    <dbReference type="NCBI Taxonomy" id="1590"/>
    <lineage>
        <taxon>Bacteria</taxon>
        <taxon>Bacillati</taxon>
        <taxon>Bacillota</taxon>
        <taxon>Bacilli</taxon>
        <taxon>Lactobacillales</taxon>
        <taxon>Lactobacillaceae</taxon>
        <taxon>Lactiplantibacillus</taxon>
    </lineage>
</organism>
<evidence type="ECO:0000256" key="1">
    <source>
        <dbReference type="ARBA" id="ARBA00022747"/>
    </source>
</evidence>
<evidence type="ECO:0000256" key="2">
    <source>
        <dbReference type="ARBA" id="ARBA00023125"/>
    </source>
</evidence>
<dbReference type="AlphaFoldDB" id="A0A165RHK7"/>
<proteinExistence type="predicted"/>
<reference evidence="3 4" key="1">
    <citation type="submission" date="2016-03" db="EMBL/GenBank/DDBJ databases">
        <title>Comparative genomics of 54 Lactobacillus plantarum strains reveals genomic uncoupling from niche constraints.</title>
        <authorList>
            <person name="Martino M.E."/>
        </authorList>
    </citation>
    <scope>NUCLEOTIDE SEQUENCE [LARGE SCALE GENOMIC DNA]</scope>
    <source>
        <strain evidence="3 4">19.1</strain>
    </source>
</reference>
<dbReference type="Proteomes" id="UP000076882">
    <property type="component" value="Unassembled WGS sequence"/>
</dbReference>